<comment type="caution">
    <text evidence="2">The sequence shown here is derived from an EMBL/GenBank/DDBJ whole genome shotgun (WGS) entry which is preliminary data.</text>
</comment>
<dbReference type="PANTHER" id="PTHR33168">
    <property type="entry name" value="STRESS INDUCED PROTEIN-RELATED"/>
    <property type="match status" value="1"/>
</dbReference>
<accession>A0A811SMX9</accession>
<protein>
    <submittedName>
        <fullName evidence="2">Uncharacterized protein</fullName>
    </submittedName>
</protein>
<sequence length="121" mass="12820">MSMPAALAATFASCGHGWPRNLGDDDGGSGDGELRGRAPRPAAGGPGAVVRALWTWIARGSRRKAVMSRSGSSVKEQQYGHEEYAQNFDEGGAAGEPENLLRSFSARYARQAPWDGARRSG</sequence>
<reference evidence="2" key="1">
    <citation type="submission" date="2020-10" db="EMBL/GenBank/DDBJ databases">
        <authorList>
            <person name="Han B."/>
            <person name="Lu T."/>
            <person name="Zhao Q."/>
            <person name="Huang X."/>
            <person name="Zhao Y."/>
        </authorList>
    </citation>
    <scope>NUCLEOTIDE SEQUENCE</scope>
</reference>
<dbReference type="OrthoDB" id="1088261at2759"/>
<evidence type="ECO:0000256" key="1">
    <source>
        <dbReference type="SAM" id="MobiDB-lite"/>
    </source>
</evidence>
<dbReference type="AlphaFoldDB" id="A0A811SMX9"/>
<dbReference type="Proteomes" id="UP000604825">
    <property type="component" value="Unassembled WGS sequence"/>
</dbReference>
<evidence type="ECO:0000313" key="3">
    <source>
        <dbReference type="Proteomes" id="UP000604825"/>
    </source>
</evidence>
<gene>
    <name evidence="2" type="ORF">NCGR_LOCUS66782</name>
</gene>
<organism evidence="2 3">
    <name type="scientific">Miscanthus lutarioriparius</name>
    <dbReference type="NCBI Taxonomy" id="422564"/>
    <lineage>
        <taxon>Eukaryota</taxon>
        <taxon>Viridiplantae</taxon>
        <taxon>Streptophyta</taxon>
        <taxon>Embryophyta</taxon>
        <taxon>Tracheophyta</taxon>
        <taxon>Spermatophyta</taxon>
        <taxon>Magnoliopsida</taxon>
        <taxon>Liliopsida</taxon>
        <taxon>Poales</taxon>
        <taxon>Poaceae</taxon>
        <taxon>PACMAD clade</taxon>
        <taxon>Panicoideae</taxon>
        <taxon>Andropogonodae</taxon>
        <taxon>Andropogoneae</taxon>
        <taxon>Saccharinae</taxon>
        <taxon>Miscanthus</taxon>
    </lineage>
</organism>
<keyword evidence="3" id="KW-1185">Reference proteome</keyword>
<evidence type="ECO:0000313" key="2">
    <source>
        <dbReference type="EMBL" id="CAD6342684.1"/>
    </source>
</evidence>
<feature type="region of interest" description="Disordered" evidence="1">
    <location>
        <begin position="14"/>
        <end position="46"/>
    </location>
</feature>
<dbReference type="EMBL" id="CAJGYO010000573">
    <property type="protein sequence ID" value="CAD6342684.1"/>
    <property type="molecule type" value="Genomic_DNA"/>
</dbReference>
<proteinExistence type="predicted"/>
<name>A0A811SMX9_9POAL</name>